<dbReference type="Proteomes" id="UP000261540">
    <property type="component" value="Unplaced"/>
</dbReference>
<dbReference type="AlphaFoldDB" id="A0A3B3T2X3"/>
<accession>A0A3B3T2X3</accession>
<dbReference type="GeneTree" id="ENSGT00600000085656"/>
<name>A0A3B3T2X3_9TELE</name>
<protein>
    <submittedName>
        <fullName evidence="1">Uncharacterized protein</fullName>
    </submittedName>
</protein>
<keyword evidence="2" id="KW-1185">Reference proteome</keyword>
<evidence type="ECO:0000313" key="2">
    <source>
        <dbReference type="Proteomes" id="UP000261540"/>
    </source>
</evidence>
<dbReference type="Pfam" id="PF13911">
    <property type="entry name" value="AhpC-TSA_2"/>
    <property type="match status" value="1"/>
</dbReference>
<proteinExistence type="predicted"/>
<reference evidence="1" key="1">
    <citation type="submission" date="2025-08" db="UniProtKB">
        <authorList>
            <consortium name="Ensembl"/>
        </authorList>
    </citation>
    <scope>IDENTIFICATION</scope>
</reference>
<dbReference type="SUPFAM" id="SSF52833">
    <property type="entry name" value="Thioredoxin-like"/>
    <property type="match status" value="1"/>
</dbReference>
<reference evidence="1" key="2">
    <citation type="submission" date="2025-09" db="UniProtKB">
        <authorList>
            <consortium name="Ensembl"/>
        </authorList>
    </citation>
    <scope>IDENTIFICATION</scope>
</reference>
<organism evidence="1 2">
    <name type="scientific">Paramormyrops kingsleyae</name>
    <dbReference type="NCBI Taxonomy" id="1676925"/>
    <lineage>
        <taxon>Eukaryota</taxon>
        <taxon>Metazoa</taxon>
        <taxon>Chordata</taxon>
        <taxon>Craniata</taxon>
        <taxon>Vertebrata</taxon>
        <taxon>Euteleostomi</taxon>
        <taxon>Actinopterygii</taxon>
        <taxon>Neopterygii</taxon>
        <taxon>Teleostei</taxon>
        <taxon>Osteoglossocephala</taxon>
        <taxon>Osteoglossomorpha</taxon>
        <taxon>Osteoglossiformes</taxon>
        <taxon>Mormyridae</taxon>
        <taxon>Paramormyrops</taxon>
    </lineage>
</organism>
<sequence>MVSEDLWKNSFHDTVLSKRPLAESVPAETSLIDARSGEAVTLGLYLGKGEKLLLVLLRHILEGNQGLLDAQSVRVLMVSFSCQEGARYWLRDTGCKYDMVLDTQKEIYGMFGLGSSYLKILKFRNLQKYAEYTVLKRTFPQVDPSFVDDIYQLGGDFVLNETGKVVYAHPCRSPVDRPSLAEILSVVNQGGTSTTR</sequence>
<dbReference type="InterPro" id="IPR032801">
    <property type="entry name" value="PXL2A/B/C"/>
</dbReference>
<evidence type="ECO:0000313" key="1">
    <source>
        <dbReference type="Ensembl" id="ENSPKIP00000037457.1"/>
    </source>
</evidence>
<dbReference type="InterPro" id="IPR036249">
    <property type="entry name" value="Thioredoxin-like_sf"/>
</dbReference>
<dbReference type="Gene3D" id="3.40.30.10">
    <property type="entry name" value="Glutaredoxin"/>
    <property type="match status" value="1"/>
</dbReference>
<dbReference type="Ensembl" id="ENSPKIT00000018422.1">
    <property type="protein sequence ID" value="ENSPKIP00000037457.1"/>
    <property type="gene ID" value="ENSPKIG00000015623.1"/>
</dbReference>